<keyword evidence="3" id="KW-1185">Reference proteome</keyword>
<name>A0A0C3NYE5_PHLG1</name>
<dbReference type="Proteomes" id="UP000053257">
    <property type="component" value="Unassembled WGS sequence"/>
</dbReference>
<sequence>MLMFGICSALRVYVLWNKDIILFSSVLALNLVPVVANLYLYSFVRPKLTSISFAPCVSYMPLSGHEQIRYASLTPC</sequence>
<gene>
    <name evidence="2" type="ORF">PHLGIDRAFT_230800</name>
</gene>
<evidence type="ECO:0000313" key="3">
    <source>
        <dbReference type="Proteomes" id="UP000053257"/>
    </source>
</evidence>
<organism evidence="2 3">
    <name type="scientific">Phlebiopsis gigantea (strain 11061_1 CR5-6)</name>
    <name type="common">White-rot fungus</name>
    <name type="synonym">Peniophora gigantea</name>
    <dbReference type="NCBI Taxonomy" id="745531"/>
    <lineage>
        <taxon>Eukaryota</taxon>
        <taxon>Fungi</taxon>
        <taxon>Dikarya</taxon>
        <taxon>Basidiomycota</taxon>
        <taxon>Agaricomycotina</taxon>
        <taxon>Agaricomycetes</taxon>
        <taxon>Polyporales</taxon>
        <taxon>Phanerochaetaceae</taxon>
        <taxon>Phlebiopsis</taxon>
    </lineage>
</organism>
<protein>
    <submittedName>
        <fullName evidence="2">Uncharacterized protein</fullName>
    </submittedName>
</protein>
<reference evidence="2 3" key="1">
    <citation type="journal article" date="2014" name="PLoS Genet.">
        <title>Analysis of the Phlebiopsis gigantea genome, transcriptome and secretome provides insight into its pioneer colonization strategies of wood.</title>
        <authorList>
            <person name="Hori C."/>
            <person name="Ishida T."/>
            <person name="Igarashi K."/>
            <person name="Samejima M."/>
            <person name="Suzuki H."/>
            <person name="Master E."/>
            <person name="Ferreira P."/>
            <person name="Ruiz-Duenas F.J."/>
            <person name="Held B."/>
            <person name="Canessa P."/>
            <person name="Larrondo L.F."/>
            <person name="Schmoll M."/>
            <person name="Druzhinina I.S."/>
            <person name="Kubicek C.P."/>
            <person name="Gaskell J.A."/>
            <person name="Kersten P."/>
            <person name="St John F."/>
            <person name="Glasner J."/>
            <person name="Sabat G."/>
            <person name="Splinter BonDurant S."/>
            <person name="Syed K."/>
            <person name="Yadav J."/>
            <person name="Mgbeahuruike A.C."/>
            <person name="Kovalchuk A."/>
            <person name="Asiegbu F.O."/>
            <person name="Lackner G."/>
            <person name="Hoffmeister D."/>
            <person name="Rencoret J."/>
            <person name="Gutierrez A."/>
            <person name="Sun H."/>
            <person name="Lindquist E."/>
            <person name="Barry K."/>
            <person name="Riley R."/>
            <person name="Grigoriev I.V."/>
            <person name="Henrissat B."/>
            <person name="Kues U."/>
            <person name="Berka R.M."/>
            <person name="Martinez A.T."/>
            <person name="Covert S.F."/>
            <person name="Blanchette R.A."/>
            <person name="Cullen D."/>
        </authorList>
    </citation>
    <scope>NUCLEOTIDE SEQUENCE [LARGE SCALE GENOMIC DNA]</scope>
    <source>
        <strain evidence="2 3">11061_1 CR5-6</strain>
    </source>
</reference>
<proteinExistence type="predicted"/>
<keyword evidence="1" id="KW-1133">Transmembrane helix</keyword>
<accession>A0A0C3NYE5</accession>
<keyword evidence="1" id="KW-0812">Transmembrane</keyword>
<dbReference type="AlphaFoldDB" id="A0A0C3NYE5"/>
<dbReference type="EMBL" id="KN840454">
    <property type="protein sequence ID" value="KIP10469.1"/>
    <property type="molecule type" value="Genomic_DNA"/>
</dbReference>
<keyword evidence="1" id="KW-0472">Membrane</keyword>
<feature type="transmembrane region" description="Helical" evidence="1">
    <location>
        <begin position="20"/>
        <end position="41"/>
    </location>
</feature>
<dbReference type="HOGENOM" id="CLU_2655326_0_0_1"/>
<evidence type="ECO:0000256" key="1">
    <source>
        <dbReference type="SAM" id="Phobius"/>
    </source>
</evidence>
<evidence type="ECO:0000313" key="2">
    <source>
        <dbReference type="EMBL" id="KIP10469.1"/>
    </source>
</evidence>